<evidence type="ECO:0000256" key="1">
    <source>
        <dbReference type="RuleBase" id="RU367090"/>
    </source>
</evidence>
<dbReference type="SUPFAM" id="SSF48371">
    <property type="entry name" value="ARM repeat"/>
    <property type="match status" value="1"/>
</dbReference>
<dbReference type="GO" id="GO:0061630">
    <property type="term" value="F:ubiquitin protein ligase activity"/>
    <property type="evidence" value="ECO:0007669"/>
    <property type="project" value="UniProtKB-UniRule"/>
</dbReference>
<dbReference type="Pfam" id="PF24618">
    <property type="entry name" value="LTN1_E3_ligase_5th"/>
    <property type="match status" value="1"/>
</dbReference>
<reference evidence="5" key="1">
    <citation type="journal article" date="2013" name="Nat. Genet.">
        <title>The draft genomes of soft-shell turtle and green sea turtle yield insights into the development and evolution of the turtle-specific body plan.</title>
        <authorList>
            <person name="Wang Z."/>
            <person name="Pascual-Anaya J."/>
            <person name="Zadissa A."/>
            <person name="Li W."/>
            <person name="Niimura Y."/>
            <person name="Huang Z."/>
            <person name="Li C."/>
            <person name="White S."/>
            <person name="Xiong Z."/>
            <person name="Fang D."/>
            <person name="Wang B."/>
            <person name="Ming Y."/>
            <person name="Chen Y."/>
            <person name="Zheng Y."/>
            <person name="Kuraku S."/>
            <person name="Pignatelli M."/>
            <person name="Herrero J."/>
            <person name="Beal K."/>
            <person name="Nozawa M."/>
            <person name="Li Q."/>
            <person name="Wang J."/>
            <person name="Zhang H."/>
            <person name="Yu L."/>
            <person name="Shigenobu S."/>
            <person name="Wang J."/>
            <person name="Liu J."/>
            <person name="Flicek P."/>
            <person name="Searle S."/>
            <person name="Wang J."/>
            <person name="Kuratani S."/>
            <person name="Yin Y."/>
            <person name="Aken B."/>
            <person name="Zhang G."/>
            <person name="Irie N."/>
        </authorList>
    </citation>
    <scope>NUCLEOTIDE SEQUENCE [LARGE SCALE GENOMIC DNA]</scope>
</reference>
<gene>
    <name evidence="4" type="ORF">UY3_17475</name>
</gene>
<dbReference type="GO" id="GO:0043023">
    <property type="term" value="F:ribosomal large subunit binding"/>
    <property type="evidence" value="ECO:0007669"/>
    <property type="project" value="TreeGrafter"/>
</dbReference>
<keyword evidence="1" id="KW-0479">Metal-binding</keyword>
<dbReference type="InterPro" id="IPR039795">
    <property type="entry name" value="LTN1/Rkr1"/>
</dbReference>
<dbReference type="InterPro" id="IPR054477">
    <property type="entry name" value="LTN1_E3_ligase_6th"/>
</dbReference>
<dbReference type="EMBL" id="KB589771">
    <property type="protein sequence ID" value="EMP25455.1"/>
    <property type="molecule type" value="Genomic_DNA"/>
</dbReference>
<comment type="subunit">
    <text evidence="1">Component of the ribosome quality control complex (RQC).</text>
</comment>
<dbReference type="Pfam" id="PF22999">
    <property type="entry name" value="LTN1_E3_ligase_6th"/>
    <property type="match status" value="1"/>
</dbReference>
<dbReference type="InterPro" id="IPR056241">
    <property type="entry name" value="LTN1_HEAT_5th"/>
</dbReference>
<dbReference type="Pfam" id="PF06544">
    <property type="entry name" value="Prp3_C"/>
    <property type="match status" value="1"/>
</dbReference>
<dbReference type="Pfam" id="PF05773">
    <property type="entry name" value="RWD"/>
    <property type="match status" value="1"/>
</dbReference>
<dbReference type="GO" id="GO:0016567">
    <property type="term" value="P:protein ubiquitination"/>
    <property type="evidence" value="ECO:0007669"/>
    <property type="project" value="UniProtKB-UniPathway"/>
</dbReference>
<dbReference type="GO" id="GO:0008270">
    <property type="term" value="F:zinc ion binding"/>
    <property type="evidence" value="ECO:0007669"/>
    <property type="project" value="UniProtKB-KW"/>
</dbReference>
<dbReference type="PANTHER" id="PTHR12389">
    <property type="entry name" value="ZINC FINGER PROTEIN 294"/>
    <property type="match status" value="1"/>
</dbReference>
<dbReference type="GO" id="GO:1990116">
    <property type="term" value="P:ribosome-associated ubiquitin-dependent protein catabolic process"/>
    <property type="evidence" value="ECO:0007669"/>
    <property type="project" value="UniProtKB-UniRule"/>
</dbReference>
<keyword evidence="1" id="KW-0862">Zinc</keyword>
<dbReference type="EC" id="2.3.2.27" evidence="1"/>
<dbReference type="InterPro" id="IPR059181">
    <property type="entry name" value="RWDD2A-B_C"/>
</dbReference>
<dbReference type="InterPro" id="IPR006575">
    <property type="entry name" value="RWD_dom"/>
</dbReference>
<dbReference type="PROSITE" id="PS50908">
    <property type="entry name" value="RWD"/>
    <property type="match status" value="1"/>
</dbReference>
<protein>
    <recommendedName>
        <fullName evidence="1">E3 ubiquitin-protein ligase listerin</fullName>
        <ecNumber evidence="1">2.3.2.27</ecNumber>
    </recommendedName>
    <alternativeName>
        <fullName evidence="1">RING-type E3 ubiquitin transferase listerin</fullName>
    </alternativeName>
</protein>
<keyword evidence="1" id="KW-0863">Zinc-finger</keyword>
<dbReference type="Gene3D" id="3.10.110.10">
    <property type="entry name" value="Ubiquitin Conjugating Enzyme"/>
    <property type="match status" value="1"/>
</dbReference>
<dbReference type="PANTHER" id="PTHR12389:SF0">
    <property type="entry name" value="E3 UBIQUITIN-PROTEIN LIGASE LISTERIN"/>
    <property type="match status" value="1"/>
</dbReference>
<keyword evidence="1" id="KW-0808">Transferase</keyword>
<dbReference type="InterPro" id="IPR010541">
    <property type="entry name" value="Prp3_C"/>
</dbReference>
<evidence type="ECO:0000313" key="4">
    <source>
        <dbReference type="EMBL" id="EMP25455.1"/>
    </source>
</evidence>
<dbReference type="Pfam" id="PF22958">
    <property type="entry name" value="Ltn1_1st"/>
    <property type="match status" value="1"/>
</dbReference>
<feature type="compositionally biased region" description="Basic and acidic residues" evidence="2">
    <location>
        <begin position="942"/>
        <end position="951"/>
    </location>
</feature>
<evidence type="ECO:0000256" key="2">
    <source>
        <dbReference type="SAM" id="MobiDB-lite"/>
    </source>
</evidence>
<dbReference type="InterPro" id="IPR054476">
    <property type="entry name" value="Ltn1_N"/>
</dbReference>
<proteinExistence type="inferred from homology"/>
<dbReference type="UniPathway" id="UPA00143"/>
<dbReference type="InterPro" id="IPR011989">
    <property type="entry name" value="ARM-like"/>
</dbReference>
<dbReference type="InterPro" id="IPR054478">
    <property type="entry name" value="LTN1_UBC"/>
</dbReference>
<name>M7ARI4_CHEMY</name>
<sequence>MAKMSNLEEAEVQLSELDLLSSMFPDEDEFVVTDQLAVAELKQYIDNKTSEIPSSKVQFTLNVKQEVADATMVMLSLSCALPFNYPAVLPEITVRSPSLSRSQQINLNTDLKTYLKRNCSGEVCILNAREWVKDHAAAYIDKELSSSSETTLRTMQSEDVIFTRLWIYSHHIYNKHKRKNIVDWSKELALSGFSMPGKPGVVCVEGPQSACEEFWSRIRRLTWQRILIRHREDISLDGSHAEMQKQRKFSSFEEKVFDAHGTRGKHMDLGQLYHFLDEKGEEHRAGARLRPETVLTGVASPVGAAGLRAALGKVRQWQTRPGAMHRVVGEEVPFRVSVLSLTPSEINRTGTTTSVLGHLFGQGPVLQKTHLLSRRGCSSTNASGSPGSRAVALAAVRKGIIPSPAGAGGGILRAVLGGREIGGPYGPNLKFNTGGHRPYSKVPSSSGRAAELLAKERGTVPGFIGFGTSQSDLGYVPAVQGAEEIDSLVDADFRMVLRKLSKRDVITKLKDHDRRVREATQQAFEQLILKVKKHLAPYLKSIMGYWLIAQCDTYSPAASAAKVAFETAFPSSKQPEALAFCKEEVLNMLQDHLLKETPDTLSDPQTVPEEEREAKYFRILTCSLLALKKLLCMLPKNETHSLEEKLIPLQSQNKFWKYGKHSIPQVRSAFFELVSTFCQLLPESMKVEAPRVCPAVLLSIDDSDAVVCPALWESVLYILVTIEDCWSHVNAKKGVLPKLWIVLREGGRGLATVIYPNLLPLISKVPHGITEPKLDFYRTFFSSIIQGLSSERTIASHSECSAIISAFMECLRFAMLQNLGEEDEQKQIQQMLICDQLVPLIEAVLKETRLQIGPLFYQIAEILSSWETKTEILNDDGTAVTFRRLLSNFWDSLSKMYVLHVDAADADEKSLVAISCMLQILQSPESSVKPSKRRTIKIRFTDENESERNTENGKSAEVTNNGESEILTDPPHILFLRKEPLEDLVCILAELSIVYISEQKSDRHLKFLSALLNSFPSSRVFQVLLEQENGVNAAQTESQEDVKLQHENPSVQFLHQNLIAWLKEDWRKETDFLVDILYSVLRCCNNNTERKNILDDLTKACSDSVKHSLVSGWLKGDVLGEKLVILADDLCYKGLKTTTTSSELYCSERWTLLSLVLSQHVKNESLIGEIYVERIIDKLQAALSKAKDLSEAGNTEPSVSFICDVASNFFSSVKGCLLMTSSEDLLFTIFQLCAQSQDATHLPDLLVNKLKHTWLSGLNSLVHEVGYMQKQSTFLHKSALWVRNQIQFSSLDVKSLQVLISAVNDLLTKLLEAGELSGCLLEAYFGRITPNSSEWEKLRESLPTEWLHKPLLEGRLSMNCEHSGTEVKLCKTTKLPNHLCTAALLSKMALLIQEHGVVFENHDAERKKIENIKGNLHTVQSLSPFLPEEEKEELVIQCTAKLMACMQTDLVGTDGAFGYLAILNSCLHSGSIDCRELLPGILKIIMSWRNDNEDSFLFSCNLKEATPQLLGFNIEMIRYFPLLLKYSTSPLMDNEWDFVMCSMLAWLETTRENHSLYHVPLVQIFACVSCDLASALSAYFQAATPEAIKNLPMNLISEWKEFFCEGIHNLLLTLLVKVTGKLMPELPKFDDEDLKSYGDEEEESALSPPAALMSVLATQELFLENILECIPVGEYAVVQPLSEEFCFILGYLLTWKLILTFFKAASSQLRALYSQYLRRTKNLNKLLYHLFRLMPENPAFSGPATEVPDKDTKTFFTEELHLGVKDTTILSSQIPHLACSVYHMTLKDLPAMVRLWWNSCEKRVFNVVDKFTSKYVSNVLSLQEISSVQTSTQLFNGMTVKARSATREVIATYSVDDIFIELIIQLPPNYPLGSITVESGKRVGVAVQQWRNWMLQLSTYLTHQVKF</sequence>
<dbReference type="Proteomes" id="UP000031443">
    <property type="component" value="Unassembled WGS sequence"/>
</dbReference>
<evidence type="ECO:0000259" key="3">
    <source>
        <dbReference type="PROSITE" id="PS50908"/>
    </source>
</evidence>
<dbReference type="Gene3D" id="1.25.10.10">
    <property type="entry name" value="Leucine-rich Repeat Variant"/>
    <property type="match status" value="1"/>
</dbReference>
<comment type="pathway">
    <text evidence="1">Protein modification; protein ubiquitination.</text>
</comment>
<feature type="region of interest" description="Disordered" evidence="2">
    <location>
        <begin position="942"/>
        <end position="964"/>
    </location>
</feature>
<dbReference type="InterPro" id="IPR016135">
    <property type="entry name" value="UBQ-conjugating_enzyme/RWD"/>
</dbReference>
<comment type="function">
    <text evidence="1">E3 ubiquitin-protein ligase. Component of the ribosome quality control complex (RQC), a ribosome-associated complex that mediates ubiquitination and extraction of incompletely synthesized nascent chains for proteasomal degradation.</text>
</comment>
<dbReference type="GO" id="GO:0072344">
    <property type="term" value="P:rescue of stalled ribosome"/>
    <property type="evidence" value="ECO:0007669"/>
    <property type="project" value="UniProtKB-UniRule"/>
</dbReference>
<keyword evidence="5" id="KW-1185">Reference proteome</keyword>
<evidence type="ECO:0000313" key="5">
    <source>
        <dbReference type="Proteomes" id="UP000031443"/>
    </source>
</evidence>
<dbReference type="CDD" id="cd23829">
    <property type="entry name" value="RWD_RWDD2"/>
    <property type="match status" value="1"/>
</dbReference>
<dbReference type="GO" id="GO:0005829">
    <property type="term" value="C:cytosol"/>
    <property type="evidence" value="ECO:0007669"/>
    <property type="project" value="UniProtKB-UniRule"/>
</dbReference>
<dbReference type="GO" id="GO:1990112">
    <property type="term" value="C:RQC complex"/>
    <property type="evidence" value="ECO:0007669"/>
    <property type="project" value="UniProtKB-UniRule"/>
</dbReference>
<dbReference type="STRING" id="8469.M7ARI4"/>
<dbReference type="SMART" id="SM00591">
    <property type="entry name" value="RWD"/>
    <property type="match status" value="1"/>
</dbReference>
<feature type="domain" description="RWD" evidence="3">
    <location>
        <begin position="15"/>
        <end position="139"/>
    </location>
</feature>
<dbReference type="InterPro" id="IPR016024">
    <property type="entry name" value="ARM-type_fold"/>
</dbReference>
<organism evidence="4 5">
    <name type="scientific">Chelonia mydas</name>
    <name type="common">Green sea-turtle</name>
    <name type="synonym">Chelonia agassizi</name>
    <dbReference type="NCBI Taxonomy" id="8469"/>
    <lineage>
        <taxon>Eukaryota</taxon>
        <taxon>Metazoa</taxon>
        <taxon>Chordata</taxon>
        <taxon>Craniata</taxon>
        <taxon>Vertebrata</taxon>
        <taxon>Euteleostomi</taxon>
        <taxon>Archelosauria</taxon>
        <taxon>Testudinata</taxon>
        <taxon>Testudines</taxon>
        <taxon>Cryptodira</taxon>
        <taxon>Durocryptodira</taxon>
        <taxon>Americhelydia</taxon>
        <taxon>Chelonioidea</taxon>
        <taxon>Cheloniidae</taxon>
        <taxon>Chelonia</taxon>
    </lineage>
</organism>
<keyword evidence="1" id="KW-0833">Ubl conjugation pathway</keyword>
<dbReference type="eggNOG" id="KOG0803">
    <property type="taxonomic scope" value="Eukaryota"/>
</dbReference>
<dbReference type="Pfam" id="PF23009">
    <property type="entry name" value="UBC_like"/>
    <property type="match status" value="1"/>
</dbReference>
<dbReference type="CDD" id="cd24163">
    <property type="entry name" value="RWDD2_C"/>
    <property type="match status" value="1"/>
</dbReference>
<dbReference type="SUPFAM" id="SSF54495">
    <property type="entry name" value="UBC-like"/>
    <property type="match status" value="1"/>
</dbReference>
<comment type="similarity">
    <text evidence="1">Belongs to the LTN1 family.</text>
</comment>
<comment type="catalytic activity">
    <reaction evidence="1">
        <text>S-ubiquitinyl-[E2 ubiquitin-conjugating enzyme]-L-cysteine + [acceptor protein]-L-lysine = [E2 ubiquitin-conjugating enzyme]-L-cysteine + N(6)-ubiquitinyl-[acceptor protein]-L-lysine.</text>
        <dbReference type="EC" id="2.3.2.27"/>
    </reaction>
</comment>
<accession>M7ARI4</accession>